<reference evidence="3 4" key="1">
    <citation type="submission" date="2018-08" db="EMBL/GenBank/DDBJ databases">
        <title>Muricauda nanhaiensis sp. nov., isolated from seawater of the South China Sea.</title>
        <authorList>
            <person name="Dang Y."/>
        </authorList>
    </citation>
    <scope>NUCLEOTIDE SEQUENCE [LARGE SCALE GENOMIC DNA]</scope>
    <source>
        <strain evidence="3 4">SM1704</strain>
    </source>
</reference>
<protein>
    <recommendedName>
        <fullName evidence="2">2TM domain-containing protein</fullName>
    </recommendedName>
</protein>
<keyword evidence="1" id="KW-0472">Membrane</keyword>
<keyword evidence="4" id="KW-1185">Reference proteome</keyword>
<evidence type="ECO:0000256" key="1">
    <source>
        <dbReference type="SAM" id="Phobius"/>
    </source>
</evidence>
<evidence type="ECO:0000259" key="2">
    <source>
        <dbReference type="Pfam" id="PF13239"/>
    </source>
</evidence>
<evidence type="ECO:0000313" key="4">
    <source>
        <dbReference type="Proteomes" id="UP000261828"/>
    </source>
</evidence>
<dbReference type="Proteomes" id="UP000261828">
    <property type="component" value="Unassembled WGS sequence"/>
</dbReference>
<proteinExistence type="predicted"/>
<dbReference type="RefSeq" id="WP_116185132.1">
    <property type="nucleotide sequence ID" value="NZ_QTJX01000003.1"/>
</dbReference>
<name>A0A371JNJ5_9FLAO</name>
<dbReference type="InterPro" id="IPR025698">
    <property type="entry name" value="2TM_dom"/>
</dbReference>
<feature type="transmembrane region" description="Helical" evidence="1">
    <location>
        <begin position="33"/>
        <end position="50"/>
    </location>
</feature>
<sequence length="129" mass="15676">MLSFGKKKKTAIDLEQHELLEHAQQRIKQKKRLFSHLVIFLIGSVFLILINKILKYGEAYDWFIWAILLWAFLFILHAFNVFVTHRFMGQEWERTQRERLVEMQKKRISEIQKEIETDFPLSKINKKKE</sequence>
<comment type="caution">
    <text evidence="3">The sequence shown here is derived from an EMBL/GenBank/DDBJ whole genome shotgun (WGS) entry which is preliminary data.</text>
</comment>
<dbReference type="EMBL" id="QTJX01000003">
    <property type="protein sequence ID" value="RDY58811.1"/>
    <property type="molecule type" value="Genomic_DNA"/>
</dbReference>
<accession>A0A371JNJ5</accession>
<dbReference type="AlphaFoldDB" id="A0A371JNJ5"/>
<organism evidence="3 4">
    <name type="scientific">Flagellimonas nanhaiensis</name>
    <dbReference type="NCBI Taxonomy" id="2292706"/>
    <lineage>
        <taxon>Bacteria</taxon>
        <taxon>Pseudomonadati</taxon>
        <taxon>Bacteroidota</taxon>
        <taxon>Flavobacteriia</taxon>
        <taxon>Flavobacteriales</taxon>
        <taxon>Flavobacteriaceae</taxon>
        <taxon>Flagellimonas</taxon>
    </lineage>
</organism>
<feature type="transmembrane region" description="Helical" evidence="1">
    <location>
        <begin position="62"/>
        <end position="83"/>
    </location>
</feature>
<keyword evidence="1" id="KW-0812">Transmembrane</keyword>
<gene>
    <name evidence="3" type="ORF">DX873_14175</name>
</gene>
<dbReference type="Pfam" id="PF13239">
    <property type="entry name" value="2TM"/>
    <property type="match status" value="1"/>
</dbReference>
<dbReference type="OrthoDB" id="1443721at2"/>
<evidence type="ECO:0000313" key="3">
    <source>
        <dbReference type="EMBL" id="RDY58811.1"/>
    </source>
</evidence>
<feature type="domain" description="2TM" evidence="2">
    <location>
        <begin position="21"/>
        <end position="101"/>
    </location>
</feature>
<keyword evidence="1" id="KW-1133">Transmembrane helix</keyword>